<feature type="transmembrane region" description="Helical" evidence="1">
    <location>
        <begin position="104"/>
        <end position="122"/>
    </location>
</feature>
<evidence type="ECO:0000256" key="1">
    <source>
        <dbReference type="SAM" id="Phobius"/>
    </source>
</evidence>
<feature type="transmembrane region" description="Helical" evidence="1">
    <location>
        <begin position="33"/>
        <end position="52"/>
    </location>
</feature>
<protein>
    <recommendedName>
        <fullName evidence="4">Transporter</fullName>
    </recommendedName>
</protein>
<name>A0ABW7Z391_9ACTN</name>
<dbReference type="RefSeq" id="WP_397088056.1">
    <property type="nucleotide sequence ID" value="NZ_JBITGY010000010.1"/>
</dbReference>
<keyword evidence="1" id="KW-1133">Transmembrane helix</keyword>
<comment type="caution">
    <text evidence="2">The sequence shown here is derived from an EMBL/GenBank/DDBJ whole genome shotgun (WGS) entry which is preliminary data.</text>
</comment>
<evidence type="ECO:0008006" key="4">
    <source>
        <dbReference type="Google" id="ProtNLM"/>
    </source>
</evidence>
<reference evidence="2 3" key="1">
    <citation type="submission" date="2024-10" db="EMBL/GenBank/DDBJ databases">
        <title>The Natural Products Discovery Center: Release of the First 8490 Sequenced Strains for Exploring Actinobacteria Biosynthetic Diversity.</title>
        <authorList>
            <person name="Kalkreuter E."/>
            <person name="Kautsar S.A."/>
            <person name="Yang D."/>
            <person name="Bader C.D."/>
            <person name="Teijaro C.N."/>
            <person name="Fluegel L."/>
            <person name="Davis C.M."/>
            <person name="Simpson J.R."/>
            <person name="Lauterbach L."/>
            <person name="Steele A.D."/>
            <person name="Gui C."/>
            <person name="Meng S."/>
            <person name="Li G."/>
            <person name="Viehrig K."/>
            <person name="Ye F."/>
            <person name="Su P."/>
            <person name="Kiefer A.F."/>
            <person name="Nichols A."/>
            <person name="Cepeda A.J."/>
            <person name="Yan W."/>
            <person name="Fan B."/>
            <person name="Jiang Y."/>
            <person name="Adhikari A."/>
            <person name="Zheng C.-J."/>
            <person name="Schuster L."/>
            <person name="Cowan T.M."/>
            <person name="Smanski M.J."/>
            <person name="Chevrette M.G."/>
            <person name="De Carvalho L.P.S."/>
            <person name="Shen B."/>
        </authorList>
    </citation>
    <scope>NUCLEOTIDE SEQUENCE [LARGE SCALE GENOMIC DNA]</scope>
    <source>
        <strain evidence="2 3">NPDC050545</strain>
    </source>
</reference>
<dbReference type="EMBL" id="JBITGY010000010">
    <property type="protein sequence ID" value="MFI6502636.1"/>
    <property type="molecule type" value="Genomic_DNA"/>
</dbReference>
<sequence length="209" mass="22331">MVDDEAPASPEETLRLIERQHAATLRLLIPNPLLVYLPWGVAWLAGFGVLFLGAGVSGEGGPLPITWQTGLAVLWGSQLIAIVLMTMAIFRSGSMVRGSSGHRGAMYGITWMLAMIAVSVLGTRFVVQLPPEEIGPFYTGYYMLAVGILYAVGGAVFGEWAMFVLGAWILAVDVVGVALGGGLIYLLMAVLGGGGVIVTGLLLWWRRRR</sequence>
<keyword evidence="1" id="KW-0812">Transmembrane</keyword>
<feature type="transmembrane region" description="Helical" evidence="1">
    <location>
        <begin position="185"/>
        <end position="205"/>
    </location>
</feature>
<gene>
    <name evidence="2" type="ORF">ACIBG2_35030</name>
</gene>
<accession>A0ABW7Z391</accession>
<evidence type="ECO:0000313" key="2">
    <source>
        <dbReference type="EMBL" id="MFI6502636.1"/>
    </source>
</evidence>
<organism evidence="2 3">
    <name type="scientific">Nonomuraea typhae</name>
    <dbReference type="NCBI Taxonomy" id="2603600"/>
    <lineage>
        <taxon>Bacteria</taxon>
        <taxon>Bacillati</taxon>
        <taxon>Actinomycetota</taxon>
        <taxon>Actinomycetes</taxon>
        <taxon>Streptosporangiales</taxon>
        <taxon>Streptosporangiaceae</taxon>
        <taxon>Nonomuraea</taxon>
    </lineage>
</organism>
<keyword evidence="3" id="KW-1185">Reference proteome</keyword>
<evidence type="ECO:0000313" key="3">
    <source>
        <dbReference type="Proteomes" id="UP001612741"/>
    </source>
</evidence>
<feature type="transmembrane region" description="Helical" evidence="1">
    <location>
        <begin position="72"/>
        <end position="92"/>
    </location>
</feature>
<feature type="transmembrane region" description="Helical" evidence="1">
    <location>
        <begin position="134"/>
        <end position="153"/>
    </location>
</feature>
<keyword evidence="1" id="KW-0472">Membrane</keyword>
<dbReference type="Proteomes" id="UP001612741">
    <property type="component" value="Unassembled WGS sequence"/>
</dbReference>
<proteinExistence type="predicted"/>